<dbReference type="InterPro" id="IPR031915">
    <property type="entry name" value="Clr2_N"/>
</dbReference>
<reference evidence="2 3" key="1">
    <citation type="submission" date="2018-11" db="EMBL/GenBank/DDBJ databases">
        <title>Genome assembly of Steccherinum ochraceum LE-BIN_3174, the white-rot fungus of the Steccherinaceae family (The Residual Polyporoid clade, Polyporales, Basidiomycota).</title>
        <authorList>
            <person name="Fedorova T.V."/>
            <person name="Glazunova O.A."/>
            <person name="Landesman E.O."/>
            <person name="Moiseenko K.V."/>
            <person name="Psurtseva N.V."/>
            <person name="Savinova O.S."/>
            <person name="Shakhova N.V."/>
            <person name="Tyazhelova T.V."/>
            <person name="Vasina D.V."/>
        </authorList>
    </citation>
    <scope>NUCLEOTIDE SEQUENCE [LARGE SCALE GENOMIC DNA]</scope>
    <source>
        <strain evidence="2 3">LE-BIN_3174</strain>
    </source>
</reference>
<proteinExistence type="predicted"/>
<evidence type="ECO:0000313" key="2">
    <source>
        <dbReference type="EMBL" id="TCD61957.1"/>
    </source>
</evidence>
<comment type="caution">
    <text evidence="2">The sequence shown here is derived from an EMBL/GenBank/DDBJ whole genome shotgun (WGS) entry which is preliminary data.</text>
</comment>
<gene>
    <name evidence="2" type="ORF">EIP91_007665</name>
</gene>
<dbReference type="Pfam" id="PF16761">
    <property type="entry name" value="Clr2_transil"/>
    <property type="match status" value="1"/>
</dbReference>
<dbReference type="Proteomes" id="UP000292702">
    <property type="component" value="Unassembled WGS sequence"/>
</dbReference>
<dbReference type="PANTHER" id="PTHR38046">
    <property type="entry name" value="CRYPTIC LOCI REGULATOR 2"/>
    <property type="match status" value="1"/>
</dbReference>
<dbReference type="InterPro" id="IPR038986">
    <property type="entry name" value="Clr2"/>
</dbReference>
<dbReference type="GO" id="GO:0030466">
    <property type="term" value="P:silent mating-type cassette heterochromatin formation"/>
    <property type="evidence" value="ECO:0007669"/>
    <property type="project" value="TreeGrafter"/>
</dbReference>
<evidence type="ECO:0000259" key="1">
    <source>
        <dbReference type="Pfam" id="PF16761"/>
    </source>
</evidence>
<keyword evidence="3" id="KW-1185">Reference proteome</keyword>
<sequence length="220" mass="25553">MYTESPNVSQMQTVEIIIRTAYYEAYTESSQSKCLLVRVFESDAVPGGRSSSNSEWRIRQTDEDEAEDDFVDDFVEADEKALTRWKRKVGMLVVRDFVKPEVQRRGLKWRTDMSMLVDFPAGYTLYMRRKGDKTTTRKDYYLRGSSHVRQFRSPDEFYLHLIWLMSGQPRNAHDKRLYVSRRHDELAQGAVGQAEPALSAKEIVCRAKDYRKGVDVTVSA</sequence>
<accession>A0A4V2MVC5</accession>
<feature type="domain" description="Cryptic loci regulator 2 N-terminal" evidence="1">
    <location>
        <begin position="115"/>
        <end position="171"/>
    </location>
</feature>
<protein>
    <recommendedName>
        <fullName evidence="1">Cryptic loci regulator 2 N-terminal domain-containing protein</fullName>
    </recommendedName>
</protein>
<dbReference type="EMBL" id="RWJN01000415">
    <property type="protein sequence ID" value="TCD61957.1"/>
    <property type="molecule type" value="Genomic_DNA"/>
</dbReference>
<name>A0A4V2MVC5_9APHY</name>
<dbReference type="GO" id="GO:0033553">
    <property type="term" value="C:rDNA heterochromatin"/>
    <property type="evidence" value="ECO:0007669"/>
    <property type="project" value="TreeGrafter"/>
</dbReference>
<dbReference type="GO" id="GO:0031934">
    <property type="term" value="C:mating-type region heterochromatin"/>
    <property type="evidence" value="ECO:0007669"/>
    <property type="project" value="TreeGrafter"/>
</dbReference>
<dbReference type="OrthoDB" id="2421327at2759"/>
<organism evidence="2 3">
    <name type="scientific">Steccherinum ochraceum</name>
    <dbReference type="NCBI Taxonomy" id="92696"/>
    <lineage>
        <taxon>Eukaryota</taxon>
        <taxon>Fungi</taxon>
        <taxon>Dikarya</taxon>
        <taxon>Basidiomycota</taxon>
        <taxon>Agaricomycotina</taxon>
        <taxon>Agaricomycetes</taxon>
        <taxon>Polyporales</taxon>
        <taxon>Steccherinaceae</taxon>
        <taxon>Steccherinum</taxon>
    </lineage>
</organism>
<dbReference type="GO" id="GO:0070824">
    <property type="term" value="C:SHREC complex"/>
    <property type="evidence" value="ECO:0007669"/>
    <property type="project" value="InterPro"/>
</dbReference>
<dbReference type="STRING" id="92696.A0A4V2MVC5"/>
<dbReference type="PANTHER" id="PTHR38046:SF1">
    <property type="entry name" value="CRYPTIC LOCI REGULATOR 2"/>
    <property type="match status" value="1"/>
</dbReference>
<dbReference type="AlphaFoldDB" id="A0A4V2MVC5"/>
<evidence type="ECO:0000313" key="3">
    <source>
        <dbReference type="Proteomes" id="UP000292702"/>
    </source>
</evidence>